<organism evidence="2 3">
    <name type="scientific">Mucilaginibacter frigoritolerans</name>
    <dbReference type="NCBI Taxonomy" id="652788"/>
    <lineage>
        <taxon>Bacteria</taxon>
        <taxon>Pseudomonadati</taxon>
        <taxon>Bacteroidota</taxon>
        <taxon>Sphingobacteriia</taxon>
        <taxon>Sphingobacteriales</taxon>
        <taxon>Sphingobacteriaceae</taxon>
        <taxon>Mucilaginibacter</taxon>
    </lineage>
</organism>
<evidence type="ECO:0000259" key="1">
    <source>
        <dbReference type="PROSITE" id="PS51819"/>
    </source>
</evidence>
<proteinExistence type="predicted"/>
<evidence type="ECO:0000313" key="3">
    <source>
        <dbReference type="Proteomes" id="UP000317010"/>
    </source>
</evidence>
<gene>
    <name evidence="2" type="ORF">JN11_01818</name>
</gene>
<sequence>MEIAQKIVHKETFSINIIHKSFSIFISIFNHTTLSNMKKVTGLGGVFFKCDNPKSMNEWYTKNLGLPTGEYGVTFEWREDENPSIKGSTSWCTFPQDTKYFNPSTKPFMINYRVENLLALVEELKKDNVTIVDEIAEYDYGKFVHILDPEGNIIELWEPADESDQENAAG</sequence>
<name>A0A562U888_9SPHI</name>
<keyword evidence="3" id="KW-1185">Reference proteome</keyword>
<dbReference type="InterPro" id="IPR004360">
    <property type="entry name" value="Glyas_Fos-R_dOase_dom"/>
</dbReference>
<dbReference type="Proteomes" id="UP000317010">
    <property type="component" value="Unassembled WGS sequence"/>
</dbReference>
<protein>
    <submittedName>
        <fullName evidence="2">Lactoylglutathione lyase</fullName>
    </submittedName>
</protein>
<keyword evidence="2" id="KW-0456">Lyase</keyword>
<dbReference type="GO" id="GO:0016829">
    <property type="term" value="F:lyase activity"/>
    <property type="evidence" value="ECO:0007669"/>
    <property type="project" value="UniProtKB-KW"/>
</dbReference>
<dbReference type="EMBL" id="VLLI01000004">
    <property type="protein sequence ID" value="TWJ01667.1"/>
    <property type="molecule type" value="Genomic_DNA"/>
</dbReference>
<accession>A0A562U888</accession>
<dbReference type="Pfam" id="PF00903">
    <property type="entry name" value="Glyoxalase"/>
    <property type="match status" value="1"/>
</dbReference>
<dbReference type="AlphaFoldDB" id="A0A562U888"/>
<evidence type="ECO:0000313" key="2">
    <source>
        <dbReference type="EMBL" id="TWJ01667.1"/>
    </source>
</evidence>
<feature type="domain" description="VOC" evidence="1">
    <location>
        <begin position="42"/>
        <end position="159"/>
    </location>
</feature>
<reference evidence="2 3" key="1">
    <citation type="submission" date="2019-07" db="EMBL/GenBank/DDBJ databases">
        <title>Genomic Encyclopedia of Archaeal and Bacterial Type Strains, Phase II (KMG-II): from individual species to whole genera.</title>
        <authorList>
            <person name="Goeker M."/>
        </authorList>
    </citation>
    <scope>NUCLEOTIDE SEQUENCE [LARGE SCALE GENOMIC DNA]</scope>
    <source>
        <strain evidence="2 3">ATCC BAA-1854</strain>
    </source>
</reference>
<comment type="caution">
    <text evidence="2">The sequence shown here is derived from an EMBL/GenBank/DDBJ whole genome shotgun (WGS) entry which is preliminary data.</text>
</comment>
<dbReference type="InterPro" id="IPR029068">
    <property type="entry name" value="Glyas_Bleomycin-R_OHBP_Dase"/>
</dbReference>
<dbReference type="Gene3D" id="3.10.180.10">
    <property type="entry name" value="2,3-Dihydroxybiphenyl 1,2-Dioxygenase, domain 1"/>
    <property type="match status" value="1"/>
</dbReference>
<dbReference type="InterPro" id="IPR037523">
    <property type="entry name" value="VOC_core"/>
</dbReference>
<dbReference type="PROSITE" id="PS51819">
    <property type="entry name" value="VOC"/>
    <property type="match status" value="1"/>
</dbReference>
<dbReference type="SUPFAM" id="SSF54593">
    <property type="entry name" value="Glyoxalase/Bleomycin resistance protein/Dihydroxybiphenyl dioxygenase"/>
    <property type="match status" value="1"/>
</dbReference>